<dbReference type="RefSeq" id="WP_311533505.1">
    <property type="nucleotide sequence ID" value="NZ_JAVRHQ010000002.1"/>
</dbReference>
<accession>A0ABU3C628</accession>
<feature type="domain" description="Helicase C-terminal" evidence="7">
    <location>
        <begin position="219"/>
        <end position="365"/>
    </location>
</feature>
<dbReference type="CDD" id="cd18787">
    <property type="entry name" value="SF2_C_DEAD"/>
    <property type="match status" value="1"/>
</dbReference>
<dbReference type="GO" id="GO:0004386">
    <property type="term" value="F:helicase activity"/>
    <property type="evidence" value="ECO:0007669"/>
    <property type="project" value="UniProtKB-KW"/>
</dbReference>
<keyword evidence="4" id="KW-0067">ATP-binding</keyword>
<protein>
    <submittedName>
        <fullName evidence="8">DEAD/DEAH box helicase</fullName>
        <ecNumber evidence="8">3.6.4.-</ecNumber>
    </submittedName>
</protein>
<keyword evidence="2 8" id="KW-0378">Hydrolase</keyword>
<evidence type="ECO:0000256" key="1">
    <source>
        <dbReference type="ARBA" id="ARBA00022741"/>
    </source>
</evidence>
<evidence type="ECO:0000313" key="8">
    <source>
        <dbReference type="EMBL" id="MDT0641797.1"/>
    </source>
</evidence>
<dbReference type="SMART" id="SM00490">
    <property type="entry name" value="HELICc"/>
    <property type="match status" value="1"/>
</dbReference>
<keyword evidence="1" id="KW-0547">Nucleotide-binding</keyword>
<comment type="similarity">
    <text evidence="5">Belongs to the DEAD box helicase family.</text>
</comment>
<dbReference type="InterPro" id="IPR050079">
    <property type="entry name" value="DEAD_box_RNA_helicase"/>
</dbReference>
<evidence type="ECO:0000256" key="5">
    <source>
        <dbReference type="ARBA" id="ARBA00038437"/>
    </source>
</evidence>
<keyword evidence="9" id="KW-1185">Reference proteome</keyword>
<dbReference type="CDD" id="cd00268">
    <property type="entry name" value="DEADc"/>
    <property type="match status" value="1"/>
</dbReference>
<gene>
    <name evidence="8" type="ORF">RM553_03030</name>
</gene>
<dbReference type="PANTHER" id="PTHR47959:SF1">
    <property type="entry name" value="ATP-DEPENDENT RNA HELICASE DBPA"/>
    <property type="match status" value="1"/>
</dbReference>
<dbReference type="InterPro" id="IPR011545">
    <property type="entry name" value="DEAD/DEAH_box_helicase_dom"/>
</dbReference>
<evidence type="ECO:0000256" key="3">
    <source>
        <dbReference type="ARBA" id="ARBA00022806"/>
    </source>
</evidence>
<dbReference type="PROSITE" id="PS51194">
    <property type="entry name" value="HELICASE_CTER"/>
    <property type="match status" value="1"/>
</dbReference>
<reference evidence="8 9" key="1">
    <citation type="submission" date="2023-09" db="EMBL/GenBank/DDBJ databases">
        <authorList>
            <person name="Rey-Velasco X."/>
        </authorList>
    </citation>
    <scope>NUCLEOTIDE SEQUENCE [LARGE SCALE GENOMIC DNA]</scope>
    <source>
        <strain evidence="8 9">F363</strain>
    </source>
</reference>
<evidence type="ECO:0000256" key="4">
    <source>
        <dbReference type="ARBA" id="ARBA00022840"/>
    </source>
</evidence>
<name>A0ABU3C628_9FLAO</name>
<keyword evidence="3 8" id="KW-0347">Helicase</keyword>
<dbReference type="Gene3D" id="3.30.70.330">
    <property type="match status" value="1"/>
</dbReference>
<dbReference type="Pfam" id="PF00271">
    <property type="entry name" value="Helicase_C"/>
    <property type="match status" value="1"/>
</dbReference>
<dbReference type="InterPro" id="IPR027417">
    <property type="entry name" value="P-loop_NTPase"/>
</dbReference>
<dbReference type="InterPro" id="IPR005580">
    <property type="entry name" value="DbpA/CsdA_RNA-bd_dom"/>
</dbReference>
<dbReference type="EC" id="3.6.4.-" evidence="8"/>
<dbReference type="InterPro" id="IPR012677">
    <property type="entry name" value="Nucleotide-bd_a/b_plait_sf"/>
</dbReference>
<dbReference type="Pfam" id="PF03880">
    <property type="entry name" value="DbpA"/>
    <property type="match status" value="1"/>
</dbReference>
<evidence type="ECO:0000256" key="2">
    <source>
        <dbReference type="ARBA" id="ARBA00022801"/>
    </source>
</evidence>
<dbReference type="CDD" id="cd12252">
    <property type="entry name" value="RRM_DbpA"/>
    <property type="match status" value="1"/>
</dbReference>
<evidence type="ECO:0000313" key="9">
    <source>
        <dbReference type="Proteomes" id="UP001262889"/>
    </source>
</evidence>
<dbReference type="PANTHER" id="PTHR47959">
    <property type="entry name" value="ATP-DEPENDENT RNA HELICASE RHLE-RELATED"/>
    <property type="match status" value="1"/>
</dbReference>
<dbReference type="InterPro" id="IPR014001">
    <property type="entry name" value="Helicase_ATP-bd"/>
</dbReference>
<evidence type="ECO:0000259" key="7">
    <source>
        <dbReference type="PROSITE" id="PS51194"/>
    </source>
</evidence>
<organism evidence="8 9">
    <name type="scientific">Autumnicola tepida</name>
    <dbReference type="NCBI Taxonomy" id="3075595"/>
    <lineage>
        <taxon>Bacteria</taxon>
        <taxon>Pseudomonadati</taxon>
        <taxon>Bacteroidota</taxon>
        <taxon>Flavobacteriia</taxon>
        <taxon>Flavobacteriales</taxon>
        <taxon>Flavobacteriaceae</taxon>
        <taxon>Autumnicola</taxon>
    </lineage>
</organism>
<dbReference type="Gene3D" id="3.40.50.300">
    <property type="entry name" value="P-loop containing nucleotide triphosphate hydrolases"/>
    <property type="match status" value="2"/>
</dbReference>
<comment type="caution">
    <text evidence="8">The sequence shown here is derived from an EMBL/GenBank/DDBJ whole genome shotgun (WGS) entry which is preliminary data.</text>
</comment>
<sequence length="440" mass="49126">MQKSVRTQEQILQKLGIEKLNPMQEEALNSIKEKENILLLSPTGTGKTLAFLLPLVEALEPVLEEVQAIILVPSRELAIQIEQVLREMGSGLKANAVYGGRAFSKDKHELQHAPAVLIGTPGRLADHLRRGSFTTENIHTLILDEFDKSLEVGFEEEMKEIITALPNLKKRILTSATQNMEIPAFAGLGKPDIINYLSEANPGLKTEIVVSPSRDKLLSLVKLLKTTGSKSGIIFCNFKDSIAEVSDFLQKNAINHGCFSGGMEQKERERSLIKFRNGTYRILLATDLAARGIDVPEIGFIVHYQLPHRKEEFIHRNGRTARMHKEGVAYVLQHEKEILPEYIVPDGVVKTIEDNQIDQHQKKDYRATLFISGGRKDKISKGDIAGLFLKQGKLAKDELGLIELKQDCAFVSVPSSKAANLVSTLNNTRLKKKKVRIKML</sequence>
<evidence type="ECO:0000259" key="6">
    <source>
        <dbReference type="PROSITE" id="PS51192"/>
    </source>
</evidence>
<dbReference type="InterPro" id="IPR001650">
    <property type="entry name" value="Helicase_C-like"/>
</dbReference>
<dbReference type="GO" id="GO:0016787">
    <property type="term" value="F:hydrolase activity"/>
    <property type="evidence" value="ECO:0007669"/>
    <property type="project" value="UniProtKB-KW"/>
</dbReference>
<dbReference type="PROSITE" id="PS51192">
    <property type="entry name" value="HELICASE_ATP_BIND_1"/>
    <property type="match status" value="1"/>
</dbReference>
<dbReference type="Proteomes" id="UP001262889">
    <property type="component" value="Unassembled WGS sequence"/>
</dbReference>
<dbReference type="EMBL" id="JAVRHQ010000002">
    <property type="protein sequence ID" value="MDT0641797.1"/>
    <property type="molecule type" value="Genomic_DNA"/>
</dbReference>
<dbReference type="SMART" id="SM00487">
    <property type="entry name" value="DEXDc"/>
    <property type="match status" value="1"/>
</dbReference>
<dbReference type="InterPro" id="IPR044742">
    <property type="entry name" value="DEAD/DEAH_RhlB"/>
</dbReference>
<dbReference type="Pfam" id="PF00270">
    <property type="entry name" value="DEAD"/>
    <property type="match status" value="1"/>
</dbReference>
<proteinExistence type="inferred from homology"/>
<dbReference type="SUPFAM" id="SSF52540">
    <property type="entry name" value="P-loop containing nucleoside triphosphate hydrolases"/>
    <property type="match status" value="1"/>
</dbReference>
<feature type="domain" description="Helicase ATP-binding" evidence="6">
    <location>
        <begin position="28"/>
        <end position="196"/>
    </location>
</feature>